<dbReference type="EMBL" id="JAWDJR010000003">
    <property type="protein sequence ID" value="KAK9978638.1"/>
    <property type="molecule type" value="Genomic_DNA"/>
</dbReference>
<evidence type="ECO:0000256" key="1">
    <source>
        <dbReference type="ARBA" id="ARBA00004123"/>
    </source>
</evidence>
<dbReference type="InterPro" id="IPR057365">
    <property type="entry name" value="URGCP"/>
</dbReference>
<evidence type="ECO:0000256" key="5">
    <source>
        <dbReference type="ARBA" id="ARBA00022741"/>
    </source>
</evidence>
<gene>
    <name evidence="9" type="ORF">ABG768_020382</name>
</gene>
<organism evidence="9 10">
    <name type="scientific">Culter alburnus</name>
    <name type="common">Topmouth culter</name>
    <dbReference type="NCBI Taxonomy" id="194366"/>
    <lineage>
        <taxon>Eukaryota</taxon>
        <taxon>Metazoa</taxon>
        <taxon>Chordata</taxon>
        <taxon>Craniata</taxon>
        <taxon>Vertebrata</taxon>
        <taxon>Euteleostomi</taxon>
        <taxon>Actinopterygii</taxon>
        <taxon>Neopterygii</taxon>
        <taxon>Teleostei</taxon>
        <taxon>Ostariophysi</taxon>
        <taxon>Cypriniformes</taxon>
        <taxon>Xenocyprididae</taxon>
        <taxon>Xenocypridinae</taxon>
        <taxon>Culter</taxon>
    </lineage>
</organism>
<evidence type="ECO:0000256" key="7">
    <source>
        <dbReference type="ARBA" id="ARBA00023242"/>
    </source>
</evidence>
<comment type="caution">
    <text evidence="9">The sequence shown here is derived from an EMBL/GenBank/DDBJ whole genome shotgun (WGS) entry which is preliminary data.</text>
</comment>
<dbReference type="PROSITE" id="PS51717">
    <property type="entry name" value="G_VLIG"/>
    <property type="match status" value="1"/>
</dbReference>
<sequence>MTICGDFMNFAENKHCGSSEVSTDQQLQLEVLTKTMNLFHRLHLEGRHHKLRAADVLRVTSAHSLKSHDSYAEEELIQTFIQKLLMMNYRARCIKSNETNEKDHNEQGGNDELDLSNEGTTKSERIHPMDVQMAVFHCADGFLKQLMVTKLSQCQYALPLLVPDPFTQQIEFPLWTFRQINKSWKIRNTNNEIISQTQPIYKAETPMVSFFRFGSVSSSKSELINSLINEKHNTFFHRNSQGSSRTRVLMDGVVEIAWFCPSGSSDDKFTDCVAFCNLHGDAGANEKQLQILTEMSSVNVVLLPKLDRNDRSMIKLQQLYKDSKQLICLFTENESAVSKIKKKYRICLKDRNKSDVSEELRRAINECLSESSSTFRLEDVSKHSDIRVDEEDDEDCNKGKEAAQKMMSLLEKKDLTEIKASVLPHQGKLWHQWSQKNKELHRPRGDETEMDISRKQTEMKKIREQQHDSDISEFMKLFIKEINSDVEHEKTFFIKWLGIVLDEYTSADLYALHHKYNEKWSAVLKMKENNDESEQLKVKQAELERISEDLQTASFGLEHIMREIGQIYESCESVQKNKKDLQFDFSSLPSLAAQMMISGFPLELMDGDAAHVPVKLGDQRVFVLSVLGLQSSGKSTMLNAMFGLQFAVSAGRCTRGAFMQLVRVSDEMKTKMNFDYILVVDTEGLRALELAGRSTKGHDNELATFVVGLANMTLINIFGENTAEMQDILQIVVQAFMRMKKVRLNPSCVFVHQNVSDVTAGDKNMEARKRLQETLDKMTILAAEEEDCDAECFSDVIEFDVQNDVKYFAQLWEGSPPMAQPNPKYCENIQDLKEIIMSYAEKSKRMRLIELKDRIKDLWEALLKERFVFSFRNSLEISAYRKLETEYSKWSWRLRSAMMETENKLHNKIENEAIHEVEETDLQIELKTTSEEVEKSMSEFFEKDIYADILIEWKTSFEIKIKELQENIVRETKKKLNGILHQQDLKKKTDAQRTHHENTLLEKSKELNILNSRSKGLKLKDNTKDEEILKKEFDLFWEQSVDMIVPDTCLIKDIDIMRDVRKILSDIYEGRLPVDYIKEDKEYIKIFTSTKNGVKKIVNGVYRRVKETLGYVRTLSTEKEAEIKSLVTDVQQQTNTMIQSFNIAKMGYNISYIQQLTDYIKRRVNEHEEKAVKYKFKNEFFTDLVYSICTRANKMITDQHRLFREANDPEIYVEKKREEYYSIFQKYCHEATSPAIFGEIICQKLKEPIEQSVYKKTARDLTYEIMKNCESLNGNRSNLEKHILKTLAEEEDFVKYMDYINYPSHHFKSFIRDEVSQYINDKFSVSVLPKMKKNIELLQQKIMKAAHESTEHVQVNRGDVGLWLKSFTQKLSDVLIFSEKDLRGVKHDADDFNLLEDVIRQELPALMSDISNRFNTETFPVKLDYNFRPDEILIDHFCQCCWVQCPFCGATCTNTITNHYGDHSAPFHRSIGLNGIYYYNTSNLSTHICTSAVGNSTLYLHPNDSDDTVLWRDYRRAGGVCADWNISPDLSDLPYWKWFVCRFQKELEKHHNKTFEGEGEIPEEWRKYSKQAVIESLDKYL</sequence>
<comment type="subcellular location">
    <subcellularLocation>
        <location evidence="2">Cytoplasm</location>
    </subcellularLocation>
    <subcellularLocation>
        <location evidence="1">Nucleus</location>
    </subcellularLocation>
</comment>
<feature type="domain" description="VLIG-type G" evidence="8">
    <location>
        <begin position="618"/>
        <end position="859"/>
    </location>
</feature>
<keyword evidence="6" id="KW-0342">GTP-binding</keyword>
<comment type="similarity">
    <text evidence="3">Belongs to the TRAFAC class dynamin-like GTPase superfamily. Very large inducible GTPase (VLIG) family.</text>
</comment>
<dbReference type="Proteomes" id="UP001479290">
    <property type="component" value="Unassembled WGS sequence"/>
</dbReference>
<evidence type="ECO:0000256" key="4">
    <source>
        <dbReference type="ARBA" id="ARBA00022490"/>
    </source>
</evidence>
<dbReference type="GO" id="GO:0005737">
    <property type="term" value="C:cytoplasm"/>
    <property type="evidence" value="ECO:0007669"/>
    <property type="project" value="UniProtKB-SubCell"/>
</dbReference>
<dbReference type="Pfam" id="PF25683">
    <property type="entry name" value="URGCP_GTPase"/>
    <property type="match status" value="1"/>
</dbReference>
<keyword evidence="4" id="KW-0963">Cytoplasm</keyword>
<keyword evidence="5" id="KW-0547">Nucleotide-binding</keyword>
<dbReference type="GO" id="GO:0005634">
    <property type="term" value="C:nucleus"/>
    <property type="evidence" value="ECO:0007669"/>
    <property type="project" value="UniProtKB-SubCell"/>
</dbReference>
<evidence type="ECO:0000256" key="2">
    <source>
        <dbReference type="ARBA" id="ARBA00004496"/>
    </source>
</evidence>
<evidence type="ECO:0000313" key="10">
    <source>
        <dbReference type="Proteomes" id="UP001479290"/>
    </source>
</evidence>
<evidence type="ECO:0000256" key="3">
    <source>
        <dbReference type="ARBA" id="ARBA00006828"/>
    </source>
</evidence>
<proteinExistence type="inferred from homology"/>
<dbReference type="PANTHER" id="PTHR22796">
    <property type="entry name" value="URG4-RELATED"/>
    <property type="match status" value="1"/>
</dbReference>
<dbReference type="InterPro" id="IPR027417">
    <property type="entry name" value="P-loop_NTPase"/>
</dbReference>
<evidence type="ECO:0000313" key="9">
    <source>
        <dbReference type="EMBL" id="KAK9978638.1"/>
    </source>
</evidence>
<dbReference type="GO" id="GO:0005525">
    <property type="term" value="F:GTP binding"/>
    <property type="evidence" value="ECO:0007669"/>
    <property type="project" value="UniProtKB-KW"/>
</dbReference>
<evidence type="ECO:0000256" key="6">
    <source>
        <dbReference type="ARBA" id="ARBA00023134"/>
    </source>
</evidence>
<name>A0AAW2B006_CULAL</name>
<accession>A0AAW2B006</accession>
<protein>
    <recommendedName>
        <fullName evidence="8">VLIG-type G domain-containing protein</fullName>
    </recommendedName>
</protein>
<reference evidence="9 10" key="1">
    <citation type="submission" date="2024-05" db="EMBL/GenBank/DDBJ databases">
        <title>A high-quality chromosomal-level genome assembly of Topmouth culter (Culter alburnus).</title>
        <authorList>
            <person name="Zhao H."/>
        </authorList>
    </citation>
    <scope>NUCLEOTIDE SEQUENCE [LARGE SCALE GENOMIC DNA]</scope>
    <source>
        <strain evidence="9">CATC2023</strain>
        <tissue evidence="9">Muscle</tissue>
    </source>
</reference>
<evidence type="ECO:0000259" key="8">
    <source>
        <dbReference type="PROSITE" id="PS51717"/>
    </source>
</evidence>
<keyword evidence="7" id="KW-0539">Nucleus</keyword>
<dbReference type="InterPro" id="IPR030383">
    <property type="entry name" value="G_VLIG_dom"/>
</dbReference>
<dbReference type="Pfam" id="PF25496">
    <property type="entry name" value="URGCP"/>
    <property type="match status" value="1"/>
</dbReference>
<dbReference type="Gene3D" id="3.40.50.300">
    <property type="entry name" value="P-loop containing nucleotide triphosphate hydrolases"/>
    <property type="match status" value="1"/>
</dbReference>
<dbReference type="PANTHER" id="PTHR22796:SF6">
    <property type="entry name" value="INTERFERON-INDUCED VERY LARGE GTPASE 1-RELATED"/>
    <property type="match status" value="1"/>
</dbReference>
<dbReference type="Pfam" id="PF25974">
    <property type="entry name" value="URGCP_9th"/>
    <property type="match status" value="1"/>
</dbReference>
<dbReference type="SUPFAM" id="SSF52540">
    <property type="entry name" value="P-loop containing nucleoside triphosphate hydrolases"/>
    <property type="match status" value="1"/>
</dbReference>
<keyword evidence="10" id="KW-1185">Reference proteome</keyword>
<dbReference type="InterPro" id="IPR058641">
    <property type="entry name" value="GVIN1_dom"/>
</dbReference>